<dbReference type="Pfam" id="PF02458">
    <property type="entry name" value="Transferase"/>
    <property type="match status" value="1"/>
</dbReference>
<dbReference type="InterPro" id="IPR023213">
    <property type="entry name" value="CAT-like_dom_sf"/>
</dbReference>
<dbReference type="PANTHER" id="PTHR31147">
    <property type="entry name" value="ACYL TRANSFERASE 4"/>
    <property type="match status" value="1"/>
</dbReference>
<evidence type="ECO:0000256" key="2">
    <source>
        <dbReference type="ARBA" id="ARBA00022679"/>
    </source>
</evidence>
<sequence>MASTDSLTFKVTRKSPVLIPPAKPTPHELRFLSDIDDQYGLRFQMPLIEIYRNNPSMRGKDPVRTIRDAVAKALVFYYPFAGRLREYATRKLVVECTGEGVVFVEADADVSLQQLGTLVPPIPNLQELLHDVPGTAGVINSPLMLIQVTRLICGGFIFAFRYSHAMSDATGILQFLTAVGELARGAECLSVPPVWERHILCARYPPRVTLRHREYDVVIDPKGTLIAHDRVVRHLFFGSAEISALRRSLPPHLQHSCSRFELVTACMWRCRTSATSTEAKEEVRLLCVVNIRKRLNPPLPEGYYGNAIVYPAAVTSADKLLKNPLQYAVELVKKAKHEATEEYVKSVVDLMVVRGRPDLTGVRTYLVSYAKGFDEVDVGWGKAAYGGVARAGVDSFPRAVSYFMPYKNDKGEDGILVPICLPPKPMELFINELHKMMVRGRSSIASPL</sequence>
<evidence type="ECO:0000256" key="1">
    <source>
        <dbReference type="ARBA" id="ARBA00009861"/>
    </source>
</evidence>
<dbReference type="Gene3D" id="3.30.559.10">
    <property type="entry name" value="Chloramphenicol acetyltransferase-like domain"/>
    <property type="match status" value="2"/>
</dbReference>
<dbReference type="Proteomes" id="UP001190926">
    <property type="component" value="Unassembled WGS sequence"/>
</dbReference>
<reference evidence="3 4" key="1">
    <citation type="journal article" date="2021" name="Nat. Commun.">
        <title>Incipient diploidization of the medicinal plant Perilla within 10,000 years.</title>
        <authorList>
            <person name="Zhang Y."/>
            <person name="Shen Q."/>
            <person name="Leng L."/>
            <person name="Zhang D."/>
            <person name="Chen S."/>
            <person name="Shi Y."/>
            <person name="Ning Z."/>
            <person name="Chen S."/>
        </authorList>
    </citation>
    <scope>NUCLEOTIDE SEQUENCE [LARGE SCALE GENOMIC DNA]</scope>
    <source>
        <strain evidence="4">cv. PC099</strain>
    </source>
</reference>
<organism evidence="3 4">
    <name type="scientific">Perilla frutescens var. hirtella</name>
    <name type="common">Perilla citriodora</name>
    <name type="synonym">Perilla setoyensis</name>
    <dbReference type="NCBI Taxonomy" id="608512"/>
    <lineage>
        <taxon>Eukaryota</taxon>
        <taxon>Viridiplantae</taxon>
        <taxon>Streptophyta</taxon>
        <taxon>Embryophyta</taxon>
        <taxon>Tracheophyta</taxon>
        <taxon>Spermatophyta</taxon>
        <taxon>Magnoliopsida</taxon>
        <taxon>eudicotyledons</taxon>
        <taxon>Gunneridae</taxon>
        <taxon>Pentapetalae</taxon>
        <taxon>asterids</taxon>
        <taxon>lamiids</taxon>
        <taxon>Lamiales</taxon>
        <taxon>Lamiaceae</taxon>
        <taxon>Nepetoideae</taxon>
        <taxon>Elsholtzieae</taxon>
        <taxon>Perilla</taxon>
    </lineage>
</organism>
<evidence type="ECO:0000313" key="3">
    <source>
        <dbReference type="EMBL" id="KAH6827284.1"/>
    </source>
</evidence>
<dbReference type="GO" id="GO:0016740">
    <property type="term" value="F:transferase activity"/>
    <property type="evidence" value="ECO:0007669"/>
    <property type="project" value="UniProtKB-KW"/>
</dbReference>
<dbReference type="AlphaFoldDB" id="A0AAD4J5F3"/>
<keyword evidence="2" id="KW-0808">Transferase</keyword>
<gene>
    <name evidence="3" type="ORF">C2S53_001863</name>
</gene>
<accession>A0AAD4J5F3</accession>
<comment type="similarity">
    <text evidence="1">Belongs to the plant acyltransferase family.</text>
</comment>
<name>A0AAD4J5F3_PERFH</name>
<keyword evidence="4" id="KW-1185">Reference proteome</keyword>
<protein>
    <submittedName>
        <fullName evidence="3">HXXXD-type acyl-transferase family protein</fullName>
    </submittedName>
</protein>
<evidence type="ECO:0000313" key="4">
    <source>
        <dbReference type="Proteomes" id="UP001190926"/>
    </source>
</evidence>
<dbReference type="InterPro" id="IPR050898">
    <property type="entry name" value="Plant_acyltransferase"/>
</dbReference>
<dbReference type="EMBL" id="SDAM02000150">
    <property type="protein sequence ID" value="KAH6827284.1"/>
    <property type="molecule type" value="Genomic_DNA"/>
</dbReference>
<dbReference type="PANTHER" id="PTHR31147:SF66">
    <property type="entry name" value="OS05G0315700 PROTEIN"/>
    <property type="match status" value="1"/>
</dbReference>
<proteinExistence type="inferred from homology"/>
<comment type="caution">
    <text evidence="3">The sequence shown here is derived from an EMBL/GenBank/DDBJ whole genome shotgun (WGS) entry which is preliminary data.</text>
</comment>